<feature type="domain" description="Alkyl hydroperoxide reductase subunit C/ Thiol specific antioxidant" evidence="2">
    <location>
        <begin position="131"/>
        <end position="244"/>
    </location>
</feature>
<comment type="caution">
    <text evidence="3">The sequence shown here is derived from an EMBL/GenBank/DDBJ whole genome shotgun (WGS) entry which is preliminary data.</text>
</comment>
<evidence type="ECO:0000313" key="3">
    <source>
        <dbReference type="EMBL" id="PRQ05317.1"/>
    </source>
</evidence>
<dbReference type="Gene3D" id="3.40.30.10">
    <property type="entry name" value="Glutaredoxin"/>
    <property type="match status" value="1"/>
</dbReference>
<evidence type="ECO:0000256" key="1">
    <source>
        <dbReference type="SAM" id="MobiDB-lite"/>
    </source>
</evidence>
<keyword evidence="4" id="KW-1185">Reference proteome</keyword>
<evidence type="ECO:0000313" key="4">
    <source>
        <dbReference type="Proteomes" id="UP000237968"/>
    </source>
</evidence>
<dbReference type="AlphaFoldDB" id="A0A2S9YJM8"/>
<accession>A0A2S9YJM8</accession>
<dbReference type="Pfam" id="PF00578">
    <property type="entry name" value="AhpC-TSA"/>
    <property type="match status" value="1"/>
</dbReference>
<dbReference type="RefSeq" id="WP_181197173.1">
    <property type="nucleotide sequence ID" value="NZ_PVNK01000015.1"/>
</dbReference>
<dbReference type="EMBL" id="PVNK01000015">
    <property type="protein sequence ID" value="PRQ05317.1"/>
    <property type="molecule type" value="Genomic_DNA"/>
</dbReference>
<feature type="compositionally biased region" description="Acidic residues" evidence="1">
    <location>
        <begin position="53"/>
        <end position="66"/>
    </location>
</feature>
<gene>
    <name evidence="3" type="ORF">ENSA5_03070</name>
</gene>
<feature type="region of interest" description="Disordered" evidence="1">
    <location>
        <begin position="17"/>
        <end position="119"/>
    </location>
</feature>
<dbReference type="Proteomes" id="UP000237968">
    <property type="component" value="Unassembled WGS sequence"/>
</dbReference>
<dbReference type="GO" id="GO:0016209">
    <property type="term" value="F:antioxidant activity"/>
    <property type="evidence" value="ECO:0007669"/>
    <property type="project" value="InterPro"/>
</dbReference>
<sequence>MSKLFYAALACVPCLLSGCPSSELRGDTDGETLGDRDGNTADGEGETLGGGDGDSDPDPGDGDGDGDPNPGEGEGDTDPDPGEGEGDGDTDTDTDTDCTGPNGTQPLPPDYVQPDSPTVPGSTWAYFELEDFQPQSCNFGETYSLETFKGQVTLLTLMRASCEICQGTLEKLEEMHTQLSLEGYELWFVALNQDGYADWQQEFIDRASFPLIQDTAQANAWGLLNEVGLGTDDIYIYDASGTLRSYFNYADANPNIDLNTQDGWDTVYSALIAALEG</sequence>
<protein>
    <submittedName>
        <fullName evidence="3">Redoxin</fullName>
    </submittedName>
</protein>
<reference evidence="3 4" key="1">
    <citation type="submission" date="2018-03" db="EMBL/GenBank/DDBJ databases">
        <title>Draft Genome Sequences of the Obligatory Marine Myxobacteria Enhygromyxa salina SWB005.</title>
        <authorList>
            <person name="Poehlein A."/>
            <person name="Moghaddam J.A."/>
            <person name="Harms H."/>
            <person name="Alanjari M."/>
            <person name="Koenig G.M."/>
            <person name="Daniel R."/>
            <person name="Schaeberle T.F."/>
        </authorList>
    </citation>
    <scope>NUCLEOTIDE SEQUENCE [LARGE SCALE GENOMIC DNA]</scope>
    <source>
        <strain evidence="3 4">SWB005</strain>
    </source>
</reference>
<dbReference type="SUPFAM" id="SSF52833">
    <property type="entry name" value="Thioredoxin-like"/>
    <property type="match status" value="1"/>
</dbReference>
<dbReference type="PROSITE" id="PS51257">
    <property type="entry name" value="PROKAR_LIPOPROTEIN"/>
    <property type="match status" value="1"/>
</dbReference>
<feature type="compositionally biased region" description="Basic and acidic residues" evidence="1">
    <location>
        <begin position="24"/>
        <end position="39"/>
    </location>
</feature>
<dbReference type="InterPro" id="IPR036249">
    <property type="entry name" value="Thioredoxin-like_sf"/>
</dbReference>
<dbReference type="InterPro" id="IPR000866">
    <property type="entry name" value="AhpC/TSA"/>
</dbReference>
<proteinExistence type="predicted"/>
<organism evidence="3 4">
    <name type="scientific">Enhygromyxa salina</name>
    <dbReference type="NCBI Taxonomy" id="215803"/>
    <lineage>
        <taxon>Bacteria</taxon>
        <taxon>Pseudomonadati</taxon>
        <taxon>Myxococcota</taxon>
        <taxon>Polyangia</taxon>
        <taxon>Nannocystales</taxon>
        <taxon>Nannocystaceae</taxon>
        <taxon>Enhygromyxa</taxon>
    </lineage>
</organism>
<dbReference type="GO" id="GO:0016491">
    <property type="term" value="F:oxidoreductase activity"/>
    <property type="evidence" value="ECO:0007669"/>
    <property type="project" value="InterPro"/>
</dbReference>
<name>A0A2S9YJM8_9BACT</name>
<feature type="compositionally biased region" description="Acidic residues" evidence="1">
    <location>
        <begin position="73"/>
        <end position="96"/>
    </location>
</feature>
<evidence type="ECO:0000259" key="2">
    <source>
        <dbReference type="Pfam" id="PF00578"/>
    </source>
</evidence>